<dbReference type="AlphaFoldDB" id="D8QLZ0"/>
<dbReference type="CDD" id="cd00593">
    <property type="entry name" value="RIBOc"/>
    <property type="match status" value="1"/>
</dbReference>
<feature type="region of interest" description="Disordered" evidence="1">
    <location>
        <begin position="357"/>
        <end position="379"/>
    </location>
</feature>
<feature type="compositionally biased region" description="Basic residues" evidence="1">
    <location>
        <begin position="47"/>
        <end position="60"/>
    </location>
</feature>
<reference evidence="3 4" key="1">
    <citation type="journal article" date="2010" name="Nat. Biotechnol.">
        <title>Genome sequence of the model mushroom Schizophyllum commune.</title>
        <authorList>
            <person name="Ohm R.A."/>
            <person name="de Jong J.F."/>
            <person name="Lugones L.G."/>
            <person name="Aerts A."/>
            <person name="Kothe E."/>
            <person name="Stajich J.E."/>
            <person name="de Vries R.P."/>
            <person name="Record E."/>
            <person name="Levasseur A."/>
            <person name="Baker S.E."/>
            <person name="Bartholomew K.A."/>
            <person name="Coutinho P.M."/>
            <person name="Erdmann S."/>
            <person name="Fowler T.J."/>
            <person name="Gathman A.C."/>
            <person name="Lombard V."/>
            <person name="Henrissat B."/>
            <person name="Knabe N."/>
            <person name="Kuees U."/>
            <person name="Lilly W.W."/>
            <person name="Lindquist E."/>
            <person name="Lucas S."/>
            <person name="Magnuson J.K."/>
            <person name="Piumi F."/>
            <person name="Raudaskoski M."/>
            <person name="Salamov A."/>
            <person name="Schmutz J."/>
            <person name="Schwarze F.W.M.R."/>
            <person name="vanKuyk P.A."/>
            <person name="Horton J.S."/>
            <person name="Grigoriev I.V."/>
            <person name="Woesten H.A.B."/>
        </authorList>
    </citation>
    <scope>NUCLEOTIDE SEQUENCE [LARGE SCALE GENOMIC DNA]</scope>
    <source>
        <strain evidence="4">H4-8 / FGSC 9210</strain>
    </source>
</reference>
<dbReference type="Pfam" id="PF00636">
    <property type="entry name" value="Ribonuclease_3"/>
    <property type="match status" value="1"/>
</dbReference>
<dbReference type="STRING" id="578458.D8QLZ0"/>
<gene>
    <name evidence="3" type="ORF">SCHCODRAFT_258995</name>
</gene>
<evidence type="ECO:0000313" key="3">
    <source>
        <dbReference type="EMBL" id="EFI91113.1"/>
    </source>
</evidence>
<proteinExistence type="predicted"/>
<dbReference type="PROSITE" id="PS50142">
    <property type="entry name" value="RNASE_3_2"/>
    <property type="match status" value="1"/>
</dbReference>
<dbReference type="VEuPathDB" id="FungiDB:SCHCODRAFT_02591967"/>
<feature type="region of interest" description="Disordered" evidence="1">
    <location>
        <begin position="295"/>
        <end position="340"/>
    </location>
</feature>
<dbReference type="InterPro" id="IPR036389">
    <property type="entry name" value="RNase_III_sf"/>
</dbReference>
<dbReference type="SMART" id="SM00535">
    <property type="entry name" value="RIBOc"/>
    <property type="match status" value="1"/>
</dbReference>
<dbReference type="OrthoDB" id="2392202at2759"/>
<dbReference type="SUPFAM" id="SSF69065">
    <property type="entry name" value="RNase III domain-like"/>
    <property type="match status" value="1"/>
</dbReference>
<dbReference type="HOGENOM" id="CLU_416279_0_0_1"/>
<feature type="compositionally biased region" description="Basic and acidic residues" evidence="1">
    <location>
        <begin position="313"/>
        <end position="340"/>
    </location>
</feature>
<dbReference type="GO" id="GO:0004525">
    <property type="term" value="F:ribonuclease III activity"/>
    <property type="evidence" value="ECO:0007669"/>
    <property type="project" value="InterPro"/>
</dbReference>
<dbReference type="eggNOG" id="KOG1817">
    <property type="taxonomic scope" value="Eukaryota"/>
</dbReference>
<dbReference type="Proteomes" id="UP000007431">
    <property type="component" value="Unassembled WGS sequence"/>
</dbReference>
<feature type="domain" description="RNase III" evidence="2">
    <location>
        <begin position="113"/>
        <end position="233"/>
    </location>
</feature>
<protein>
    <recommendedName>
        <fullName evidence="2">RNase III domain-containing protein</fullName>
    </recommendedName>
</protein>
<dbReference type="Gene3D" id="1.10.1520.10">
    <property type="entry name" value="Ribonuclease III domain"/>
    <property type="match status" value="1"/>
</dbReference>
<name>D8QLZ0_SCHCM</name>
<accession>D8QLZ0</accession>
<dbReference type="GO" id="GO:0006396">
    <property type="term" value="P:RNA processing"/>
    <property type="evidence" value="ECO:0007669"/>
    <property type="project" value="InterPro"/>
</dbReference>
<dbReference type="InterPro" id="IPR000999">
    <property type="entry name" value="RNase_III_dom"/>
</dbReference>
<dbReference type="KEGG" id="scm:SCHCO_02591967"/>
<keyword evidence="4" id="KW-1185">Reference proteome</keyword>
<organism evidence="4">
    <name type="scientific">Schizophyllum commune (strain H4-8 / FGSC 9210)</name>
    <name type="common">Split gill fungus</name>
    <dbReference type="NCBI Taxonomy" id="578458"/>
    <lineage>
        <taxon>Eukaryota</taxon>
        <taxon>Fungi</taxon>
        <taxon>Dikarya</taxon>
        <taxon>Basidiomycota</taxon>
        <taxon>Agaricomycotina</taxon>
        <taxon>Agaricomycetes</taxon>
        <taxon>Agaricomycetidae</taxon>
        <taxon>Agaricales</taxon>
        <taxon>Schizophyllaceae</taxon>
        <taxon>Schizophyllum</taxon>
    </lineage>
</organism>
<dbReference type="EMBL" id="GL377319">
    <property type="protein sequence ID" value="EFI91113.1"/>
    <property type="molecule type" value="Genomic_DNA"/>
</dbReference>
<evidence type="ECO:0000256" key="1">
    <source>
        <dbReference type="SAM" id="MobiDB-lite"/>
    </source>
</evidence>
<sequence length="659" mass="73136">MSIVVGMIRRALTCNGRLFPRHRIALFRTYACSHLSEEYVAQNRPPTRGRRKTRLLKRTPRTPTSNQSDDVSKLMEKVHGLEKQLASMAGPVRSAAGEESKTGESDFPPLPLIQSNEIYHRVFTNKMRMGGLQMPRPPAHTNAIYQSLGDAIVSLLAWDYLAEYLPNVKFMSLHILKGDLASNRFLGSLAVKYKLHRSLTLDPGYQLVDGLDEHKIHADLFEAYVGGLYYDQGLDAVREWLRPIFKAELERAFELRKKQDPGFGEESMMVRYTNDSPWKRRFGRRVRVEEKVGMGVGIGSSTGARGPSTEARGQSDERGENRVKENVEGSVREERDEETPHGYLLPLDVLEKRLAGTKTEGGDGGESATPKPQPSQIRAEAMKAAMEQEGVENINPLYEASEDSPDYAMHMAGPASSSSMQHDPERLPAIDVPLPDPDVVYSSSAPAHEIVLDSEPSSGLEFIDSSEHDDAEIPASTLIDPVPPPDIISHAPADSARRLIYKRHFLVTPDFENWLDTVIGPDEKFRCVLLLFGGVPRAVGEGETLRRASENAALLHSPLAASAQEALRELCTREDVEFIATNWRGALWMVNGDMYRQISRATAYFGESTYKWATSVRLDQTRIITAFGQTASDAKERGAKHALKALGLLTVPDKGMSTG</sequence>
<evidence type="ECO:0000313" key="4">
    <source>
        <dbReference type="Proteomes" id="UP000007431"/>
    </source>
</evidence>
<feature type="region of interest" description="Disordered" evidence="1">
    <location>
        <begin position="41"/>
        <end position="72"/>
    </location>
</feature>
<dbReference type="InParanoid" id="D8QLZ0"/>
<dbReference type="GeneID" id="9588866"/>
<evidence type="ECO:0000259" key="2">
    <source>
        <dbReference type="PROSITE" id="PS50142"/>
    </source>
</evidence>